<proteinExistence type="inferred from homology"/>
<dbReference type="InterPro" id="IPR006102">
    <property type="entry name" value="Ig-like_GH2"/>
</dbReference>
<dbReference type="Pfam" id="PF00703">
    <property type="entry name" value="Glyco_hydro_2"/>
    <property type="match status" value="1"/>
</dbReference>
<evidence type="ECO:0000313" key="15">
    <source>
        <dbReference type="Proteomes" id="UP001213681"/>
    </source>
</evidence>
<evidence type="ECO:0000259" key="11">
    <source>
        <dbReference type="Pfam" id="PF00703"/>
    </source>
</evidence>
<reference evidence="14" key="2">
    <citation type="journal article" date="2023" name="IMA Fungus">
        <title>Comparative genomic study of the Penicillium genus elucidates a diverse pangenome and 15 lateral gene transfer events.</title>
        <authorList>
            <person name="Petersen C."/>
            <person name="Sorensen T."/>
            <person name="Nielsen M.R."/>
            <person name="Sondergaard T.E."/>
            <person name="Sorensen J.L."/>
            <person name="Fitzpatrick D.A."/>
            <person name="Frisvad J.C."/>
            <person name="Nielsen K.L."/>
        </authorList>
    </citation>
    <scope>NUCLEOTIDE SEQUENCE</scope>
    <source>
        <strain evidence="14">IBT 16125</strain>
    </source>
</reference>
<evidence type="ECO:0000256" key="2">
    <source>
        <dbReference type="ARBA" id="ARBA00004740"/>
    </source>
</evidence>
<evidence type="ECO:0000256" key="4">
    <source>
        <dbReference type="ARBA" id="ARBA00022801"/>
    </source>
</evidence>
<dbReference type="Pfam" id="PF17786">
    <property type="entry name" value="Mannosidase_ig"/>
    <property type="match status" value="1"/>
</dbReference>
<evidence type="ECO:0000256" key="10">
    <source>
        <dbReference type="ARBA" id="ARBA00041614"/>
    </source>
</evidence>
<comment type="similarity">
    <text evidence="8">Belongs to the glycosyl hydrolase 2 family. Beta-mannosidase B subfamily.</text>
</comment>
<dbReference type="InterPro" id="IPR050887">
    <property type="entry name" value="Beta-mannosidase_GH2"/>
</dbReference>
<protein>
    <recommendedName>
        <fullName evidence="9">Beta-mannosidase B</fullName>
        <ecNumber evidence="3">3.2.1.25</ecNumber>
    </recommendedName>
    <alternativeName>
        <fullName evidence="10">Mannanase B</fullName>
    </alternativeName>
</protein>
<comment type="catalytic activity">
    <reaction evidence="1">
        <text>Hydrolysis of terminal, non-reducing beta-D-mannose residues in beta-D-mannosides.</text>
        <dbReference type="EC" id="3.2.1.25"/>
    </reaction>
</comment>
<sequence>MTVFKSAPIVSNWRFKQVGAFGVPDWTDGFLSVSQFPTNVHLDLMKHGKIPDPYMGLNEFDVQWVGEQQWLYRADFHHSGQQERSKCVLRFEGLDTFATVSFNGQDILKSDNAHRTYRVDVTEFIKQGINQLDILFDVALIRGRELLDKFAHHTIQFDKKSEKSRVFVRKPQYHYGWNWGPELTTCGPWRPIVLEEYSSKVSDLSCQIKVDMDTKTAVVKIAIQSEGCVAGDTISVSITDPKGDVIHEVCNLPINGNHAYADIEIQDAQFWWPIGYGHQPLYTVSSDLFTRGACVHSIAKRIGLREAQIVRRPLTDAPGTSFFMQVNQIPIFSNGSNWCPADHFVPRVSPERYRLQLNLLAEGNQNAVRVWAGGIFEEDIFYDICDELGILVWQDFLFACAAYPAHDDFIQNITAEVVDNVTRLRHHPCIVAWNGNNEDYLFAELFKTNYDIKDTDPGNWLKSTFPSRYIYEVVLPDLCRKLIPDASYHPGSPWGGESFNDSTVGDTHRWEVWHFLLPWQSYDSLKSRFISEFGMASLPHVKTVESYLVESPDFERHPHSRTVDEHNKEYQHERKLATYLVENYRYTYALEDYIYVSQLNQAEALSCALENWHREWKGSGNEYCGGALIWQLNSTWQVTSKALIDYYSRPKMAYFTVKRDMAPITLGMKRKTCKTSKFKVTRAFMDEKTTVEGWATNLTLSCVRLVLSLQVFELSTGKEVLSKEEPCELPANSSVELFVTELSNLEKMSKSNEPLIVSARLLDPCDKSKVVARRTNWPQPYRYLDMPRPVLQIKVINDAIYVKANVPVKGLWLYVDKVDSVKFDDNGLDLIPGDEQTVMAKGLGGCELLGRCYGVEAISWDAPPV</sequence>
<keyword evidence="7" id="KW-0624">Polysaccharide degradation</keyword>
<gene>
    <name evidence="14" type="ORF">N7458_006104</name>
</gene>
<dbReference type="Pfam" id="PF22666">
    <property type="entry name" value="Glyco_hydro_2_N2"/>
    <property type="match status" value="1"/>
</dbReference>
<evidence type="ECO:0000259" key="13">
    <source>
        <dbReference type="Pfam" id="PF22666"/>
    </source>
</evidence>
<feature type="domain" description="Glycoside hydrolase family 2 immunoglobulin-like beta-sandwich" evidence="11">
    <location>
        <begin position="201"/>
        <end position="305"/>
    </location>
</feature>
<reference evidence="14" key="1">
    <citation type="submission" date="2022-12" db="EMBL/GenBank/DDBJ databases">
        <authorList>
            <person name="Petersen C."/>
        </authorList>
    </citation>
    <scope>NUCLEOTIDE SEQUENCE</scope>
    <source>
        <strain evidence="14">IBT 16125</strain>
    </source>
</reference>
<dbReference type="Gene3D" id="2.60.120.260">
    <property type="entry name" value="Galactose-binding domain-like"/>
    <property type="match status" value="1"/>
</dbReference>
<dbReference type="GeneID" id="81599729"/>
<organism evidence="14 15">
    <name type="scientific">Penicillium daleae</name>
    <dbReference type="NCBI Taxonomy" id="63821"/>
    <lineage>
        <taxon>Eukaryota</taxon>
        <taxon>Fungi</taxon>
        <taxon>Dikarya</taxon>
        <taxon>Ascomycota</taxon>
        <taxon>Pezizomycotina</taxon>
        <taxon>Eurotiomycetes</taxon>
        <taxon>Eurotiomycetidae</taxon>
        <taxon>Eurotiales</taxon>
        <taxon>Aspergillaceae</taxon>
        <taxon>Penicillium</taxon>
    </lineage>
</organism>
<evidence type="ECO:0000256" key="9">
    <source>
        <dbReference type="ARBA" id="ARBA00041069"/>
    </source>
</evidence>
<keyword evidence="4" id="KW-0378">Hydrolase</keyword>
<comment type="pathway">
    <text evidence="2">Glycan metabolism; N-glycan degradation.</text>
</comment>
<dbReference type="GO" id="GO:0000272">
    <property type="term" value="P:polysaccharide catabolic process"/>
    <property type="evidence" value="ECO:0007669"/>
    <property type="project" value="UniProtKB-KW"/>
</dbReference>
<dbReference type="PANTHER" id="PTHR43730:SF1">
    <property type="entry name" value="BETA-MANNOSIDASE"/>
    <property type="match status" value="1"/>
</dbReference>
<dbReference type="GO" id="GO:0006516">
    <property type="term" value="P:glycoprotein catabolic process"/>
    <property type="evidence" value="ECO:0007669"/>
    <property type="project" value="TreeGrafter"/>
</dbReference>
<dbReference type="Gene3D" id="2.60.40.10">
    <property type="entry name" value="Immunoglobulins"/>
    <property type="match status" value="2"/>
</dbReference>
<dbReference type="FunFam" id="3.20.20.80:FF:000050">
    <property type="entry name" value="Beta-mannosidase B"/>
    <property type="match status" value="1"/>
</dbReference>
<keyword evidence="15" id="KW-1185">Reference proteome</keyword>
<dbReference type="EMBL" id="JAPVEA010000006">
    <property type="protein sequence ID" value="KAJ5449655.1"/>
    <property type="molecule type" value="Genomic_DNA"/>
</dbReference>
<dbReference type="Proteomes" id="UP001213681">
    <property type="component" value="Unassembled WGS sequence"/>
</dbReference>
<evidence type="ECO:0000259" key="12">
    <source>
        <dbReference type="Pfam" id="PF17786"/>
    </source>
</evidence>
<dbReference type="InterPro" id="IPR013783">
    <property type="entry name" value="Ig-like_fold"/>
</dbReference>
<evidence type="ECO:0000256" key="5">
    <source>
        <dbReference type="ARBA" id="ARBA00023277"/>
    </source>
</evidence>
<evidence type="ECO:0000256" key="1">
    <source>
        <dbReference type="ARBA" id="ARBA00000829"/>
    </source>
</evidence>
<evidence type="ECO:0000313" key="14">
    <source>
        <dbReference type="EMBL" id="KAJ5449655.1"/>
    </source>
</evidence>
<evidence type="ECO:0000256" key="7">
    <source>
        <dbReference type="ARBA" id="ARBA00023326"/>
    </source>
</evidence>
<feature type="domain" description="Mannosidase Ig/CBM-like" evidence="12">
    <location>
        <begin position="690"/>
        <end position="783"/>
    </location>
</feature>
<dbReference type="EC" id="3.2.1.25" evidence="3"/>
<keyword evidence="5" id="KW-0119">Carbohydrate metabolism</keyword>
<dbReference type="RefSeq" id="XP_056765190.1">
    <property type="nucleotide sequence ID" value="XM_056909486.1"/>
</dbReference>
<feature type="domain" description="Beta-mannosidase-like galactose-binding" evidence="13">
    <location>
        <begin position="13"/>
        <end position="190"/>
    </location>
</feature>
<dbReference type="InterPro" id="IPR017853">
    <property type="entry name" value="GH"/>
</dbReference>
<evidence type="ECO:0000256" key="3">
    <source>
        <dbReference type="ARBA" id="ARBA00012754"/>
    </source>
</evidence>
<dbReference type="SUPFAM" id="SSF49785">
    <property type="entry name" value="Galactose-binding domain-like"/>
    <property type="match status" value="1"/>
</dbReference>
<dbReference type="AlphaFoldDB" id="A0AAD6C434"/>
<keyword evidence="6" id="KW-0326">Glycosidase</keyword>
<dbReference type="InterPro" id="IPR036156">
    <property type="entry name" value="Beta-gal/glucu_dom_sf"/>
</dbReference>
<dbReference type="PANTHER" id="PTHR43730">
    <property type="entry name" value="BETA-MANNOSIDASE"/>
    <property type="match status" value="1"/>
</dbReference>
<dbReference type="SUPFAM" id="SSF51445">
    <property type="entry name" value="(Trans)glycosidases"/>
    <property type="match status" value="1"/>
</dbReference>
<dbReference type="Gene3D" id="3.20.20.80">
    <property type="entry name" value="Glycosidases"/>
    <property type="match status" value="1"/>
</dbReference>
<dbReference type="InterPro" id="IPR008979">
    <property type="entry name" value="Galactose-bd-like_sf"/>
</dbReference>
<dbReference type="GO" id="GO:0004567">
    <property type="term" value="F:beta-mannosidase activity"/>
    <property type="evidence" value="ECO:0007669"/>
    <property type="project" value="UniProtKB-EC"/>
</dbReference>
<dbReference type="SUPFAM" id="SSF49303">
    <property type="entry name" value="beta-Galactosidase/glucuronidase domain"/>
    <property type="match status" value="2"/>
</dbReference>
<name>A0AAD6C434_9EURO</name>
<dbReference type="InterPro" id="IPR041447">
    <property type="entry name" value="Mannosidase_ig"/>
</dbReference>
<evidence type="ECO:0000256" key="6">
    <source>
        <dbReference type="ARBA" id="ARBA00023295"/>
    </source>
</evidence>
<comment type="caution">
    <text evidence="14">The sequence shown here is derived from an EMBL/GenBank/DDBJ whole genome shotgun (WGS) entry which is preliminary data.</text>
</comment>
<dbReference type="InterPro" id="IPR054593">
    <property type="entry name" value="Beta-mannosidase-like_N2"/>
</dbReference>
<evidence type="ECO:0000256" key="8">
    <source>
        <dbReference type="ARBA" id="ARBA00038429"/>
    </source>
</evidence>
<accession>A0AAD6C434</accession>